<sequence>MKKRLEVEQVGSLSGKIFTNVGVIEGQVTGQNLTLNSAGMQENLDEIEVGFDDNRRRNLGLRENPKKSWWVSSISTQQGTICEQCGKGFKSDKALFGHMRLHSKRKTVAVKEIVEMPNPAKKKRSERRYKINGCSNNSSLSNLNPSASSSSVSFDSVDEDLEDVDIAICLLMLGNGGFCSFHADQAFSDDVDSVKMGTNVAIESAQIANYDTDNVVEVMNVYDLGCGYVSFREDITEFHGCDQGFSNTSQEKPVSGRSFDMNKPVFCSQTENLAELHDDTEIKDETNDSLIVGCLKKLVFDVETENQAAELHGSEINSRVEEMPLKEQHLKMHICNICNRTFKSGQSLGGHKLHCPISRRYHPSVPVSAASCGTKTETNILIHDQKAQCTTSVIQDSQNRVEGLGSDEKKKRGWKHKCPVCDKSFSSGQALGGHMRAHFNDKLEPNDKEFDDVDHVSDPEIPVACGSKQQILEISSKISEAVLVNAVAGPIPNGAQSGSLSRFNQHSISNGLSATDKQGEDVGSQLAARHALHWTADALSK</sequence>
<evidence type="ECO:0000256" key="4">
    <source>
        <dbReference type="PROSITE-ProRule" id="PRU00042"/>
    </source>
</evidence>
<keyword evidence="3" id="KW-0862">Zinc</keyword>
<proteinExistence type="predicted"/>
<comment type="caution">
    <text evidence="6">The sequence shown here is derived from an EMBL/GenBank/DDBJ whole genome shotgun (WGS) entry which is preliminary data.</text>
</comment>
<dbReference type="PROSITE" id="PS00028">
    <property type="entry name" value="ZINC_FINGER_C2H2_1"/>
    <property type="match status" value="2"/>
</dbReference>
<dbReference type="PROSITE" id="PS50157">
    <property type="entry name" value="ZINC_FINGER_C2H2_2"/>
    <property type="match status" value="2"/>
</dbReference>
<dbReference type="InterPro" id="IPR013087">
    <property type="entry name" value="Znf_C2H2_type"/>
</dbReference>
<reference evidence="6" key="1">
    <citation type="submission" date="2022-04" db="EMBL/GenBank/DDBJ databases">
        <title>Carnegiea gigantea Genome sequencing and assembly v2.</title>
        <authorList>
            <person name="Copetti D."/>
            <person name="Sanderson M.J."/>
            <person name="Burquez A."/>
            <person name="Wojciechowski M.F."/>
        </authorList>
    </citation>
    <scope>NUCLEOTIDE SEQUENCE</scope>
    <source>
        <strain evidence="6">SGP5-SGP5p</strain>
        <tissue evidence="6">Aerial part</tissue>
    </source>
</reference>
<dbReference type="AlphaFoldDB" id="A0A9Q1JLT8"/>
<dbReference type="Pfam" id="PF13912">
    <property type="entry name" value="zf-C2H2_6"/>
    <property type="match status" value="3"/>
</dbReference>
<keyword evidence="1" id="KW-0479">Metal-binding</keyword>
<dbReference type="EMBL" id="JAKOGI010001796">
    <property type="protein sequence ID" value="KAJ8424038.1"/>
    <property type="molecule type" value="Genomic_DNA"/>
</dbReference>
<keyword evidence="2 4" id="KW-0863">Zinc-finger</keyword>
<dbReference type="PANTHER" id="PTHR46869:SF1">
    <property type="entry name" value="C2H2-LIKE ZINC FINGER PROTEIN"/>
    <property type="match status" value="1"/>
</dbReference>
<accession>A0A9Q1JLT8</accession>
<dbReference type="SMART" id="SM00355">
    <property type="entry name" value="ZnF_C2H2"/>
    <property type="match status" value="3"/>
</dbReference>
<dbReference type="OrthoDB" id="6077919at2759"/>
<organism evidence="6 7">
    <name type="scientific">Carnegiea gigantea</name>
    <dbReference type="NCBI Taxonomy" id="171969"/>
    <lineage>
        <taxon>Eukaryota</taxon>
        <taxon>Viridiplantae</taxon>
        <taxon>Streptophyta</taxon>
        <taxon>Embryophyta</taxon>
        <taxon>Tracheophyta</taxon>
        <taxon>Spermatophyta</taxon>
        <taxon>Magnoliopsida</taxon>
        <taxon>eudicotyledons</taxon>
        <taxon>Gunneridae</taxon>
        <taxon>Pentapetalae</taxon>
        <taxon>Caryophyllales</taxon>
        <taxon>Cactineae</taxon>
        <taxon>Cactaceae</taxon>
        <taxon>Cactoideae</taxon>
        <taxon>Echinocereeae</taxon>
        <taxon>Carnegiea</taxon>
    </lineage>
</organism>
<dbReference type="InterPro" id="IPR036236">
    <property type="entry name" value="Znf_C2H2_sf"/>
</dbReference>
<feature type="domain" description="C2H2-type" evidence="5">
    <location>
        <begin position="80"/>
        <end position="107"/>
    </location>
</feature>
<evidence type="ECO:0000256" key="3">
    <source>
        <dbReference type="ARBA" id="ARBA00022833"/>
    </source>
</evidence>
<gene>
    <name evidence="6" type="ORF">Cgig2_032187</name>
</gene>
<dbReference type="Gene3D" id="3.30.160.60">
    <property type="entry name" value="Classic Zinc Finger"/>
    <property type="match status" value="1"/>
</dbReference>
<dbReference type="FunFam" id="3.30.160.60:FF:000446">
    <property type="entry name" value="Zinc finger protein"/>
    <property type="match status" value="1"/>
</dbReference>
<evidence type="ECO:0000256" key="2">
    <source>
        <dbReference type="ARBA" id="ARBA00022771"/>
    </source>
</evidence>
<name>A0A9Q1JLT8_9CARY</name>
<evidence type="ECO:0000313" key="7">
    <source>
        <dbReference type="Proteomes" id="UP001153076"/>
    </source>
</evidence>
<dbReference type="PANTHER" id="PTHR46869">
    <property type="entry name" value="C2H2-LIKE ZINC FINGER PROTEIN"/>
    <property type="match status" value="1"/>
</dbReference>
<protein>
    <recommendedName>
        <fullName evidence="5">C2H2-type domain-containing protein</fullName>
    </recommendedName>
</protein>
<dbReference type="SUPFAM" id="SSF57667">
    <property type="entry name" value="beta-beta-alpha zinc fingers"/>
    <property type="match status" value="2"/>
</dbReference>
<evidence type="ECO:0000313" key="6">
    <source>
        <dbReference type="EMBL" id="KAJ8424038.1"/>
    </source>
</evidence>
<evidence type="ECO:0000256" key="1">
    <source>
        <dbReference type="ARBA" id="ARBA00022723"/>
    </source>
</evidence>
<dbReference type="GO" id="GO:0008270">
    <property type="term" value="F:zinc ion binding"/>
    <property type="evidence" value="ECO:0007669"/>
    <property type="project" value="UniProtKB-KW"/>
</dbReference>
<dbReference type="Proteomes" id="UP001153076">
    <property type="component" value="Unassembled WGS sequence"/>
</dbReference>
<evidence type="ECO:0000259" key="5">
    <source>
        <dbReference type="PROSITE" id="PS50157"/>
    </source>
</evidence>
<keyword evidence="7" id="KW-1185">Reference proteome</keyword>
<feature type="domain" description="C2H2-type" evidence="5">
    <location>
        <begin position="416"/>
        <end position="443"/>
    </location>
</feature>